<dbReference type="Gene3D" id="3.40.50.2300">
    <property type="match status" value="1"/>
</dbReference>
<name>A0AAJ1BK27_9GAMM</name>
<dbReference type="PROSITE" id="PS50930">
    <property type="entry name" value="HTH_LYTTR"/>
    <property type="match status" value="1"/>
</dbReference>
<dbReference type="InterPro" id="IPR011006">
    <property type="entry name" value="CheY-like_superfamily"/>
</dbReference>
<dbReference type="Proteomes" id="UP001297581">
    <property type="component" value="Unassembled WGS sequence"/>
</dbReference>
<dbReference type="RefSeq" id="WP_240592375.1">
    <property type="nucleotide sequence ID" value="NZ_JAKUDL010000009.1"/>
</dbReference>
<keyword evidence="3" id="KW-0597">Phosphoprotein</keyword>
<comment type="caution">
    <text evidence="6">The sequence shown here is derived from an EMBL/GenBank/DDBJ whole genome shotgun (WGS) entry which is preliminary data.</text>
</comment>
<keyword evidence="7" id="KW-1185">Reference proteome</keyword>
<dbReference type="PANTHER" id="PTHR48111">
    <property type="entry name" value="REGULATOR OF RPOS"/>
    <property type="match status" value="1"/>
</dbReference>
<dbReference type="AlphaFoldDB" id="A0AAJ1BK27"/>
<evidence type="ECO:0000259" key="5">
    <source>
        <dbReference type="PROSITE" id="PS50930"/>
    </source>
</evidence>
<keyword evidence="2 6" id="KW-0238">DNA-binding</keyword>
<evidence type="ECO:0000313" key="6">
    <source>
        <dbReference type="EMBL" id="MCH4296320.1"/>
    </source>
</evidence>
<dbReference type="GO" id="GO:0000156">
    <property type="term" value="F:phosphorelay response regulator activity"/>
    <property type="evidence" value="ECO:0007669"/>
    <property type="project" value="TreeGrafter"/>
</dbReference>
<dbReference type="InterPro" id="IPR001789">
    <property type="entry name" value="Sig_transdc_resp-reg_receiver"/>
</dbReference>
<dbReference type="Pfam" id="PF00072">
    <property type="entry name" value="Response_reg"/>
    <property type="match status" value="1"/>
</dbReference>
<dbReference type="GO" id="GO:0032993">
    <property type="term" value="C:protein-DNA complex"/>
    <property type="evidence" value="ECO:0007669"/>
    <property type="project" value="TreeGrafter"/>
</dbReference>
<evidence type="ECO:0000313" key="7">
    <source>
        <dbReference type="Proteomes" id="UP001297581"/>
    </source>
</evidence>
<dbReference type="Gene3D" id="2.40.50.1020">
    <property type="entry name" value="LytTr DNA-binding domain"/>
    <property type="match status" value="1"/>
</dbReference>
<sequence>MRPVLRALLIDDEPLAHQVLRHHLSQHPDIEVLKSCFNAAEALAFLADNEVDLLFLDIQMPVLSGIALLKVLANRPQVVIVSAYSDYALEGFALDVTDYLQKPVGAVRFAEALEKVRRRALASLAVQPDAPVAEHVMGKAAAIASPAGGREDGNASLLVRVDREDRKLVLADIHYLEAYGNFVKIWLGDHCLLTASTLKQLLGRLPNGHFVQIHKSFAVNVAQIAGRGSQQLTLKSGVKLRIGQAYKAGLSQVW</sequence>
<gene>
    <name evidence="6" type="ORF">MJ923_18570</name>
</gene>
<organism evidence="6 7">
    <name type="scientific">Shewanella zhuhaiensis</name>
    <dbReference type="NCBI Taxonomy" id="2919576"/>
    <lineage>
        <taxon>Bacteria</taxon>
        <taxon>Pseudomonadati</taxon>
        <taxon>Pseudomonadota</taxon>
        <taxon>Gammaproteobacteria</taxon>
        <taxon>Alteromonadales</taxon>
        <taxon>Shewanellaceae</taxon>
        <taxon>Shewanella</taxon>
    </lineage>
</organism>
<evidence type="ECO:0000256" key="3">
    <source>
        <dbReference type="PROSITE-ProRule" id="PRU00169"/>
    </source>
</evidence>
<dbReference type="GO" id="GO:0000976">
    <property type="term" value="F:transcription cis-regulatory region binding"/>
    <property type="evidence" value="ECO:0007669"/>
    <property type="project" value="TreeGrafter"/>
</dbReference>
<dbReference type="GO" id="GO:0005829">
    <property type="term" value="C:cytosol"/>
    <property type="evidence" value="ECO:0007669"/>
    <property type="project" value="TreeGrafter"/>
</dbReference>
<feature type="modified residue" description="4-aspartylphosphate" evidence="3">
    <location>
        <position position="57"/>
    </location>
</feature>
<proteinExistence type="predicted"/>
<keyword evidence="1" id="KW-0902">Two-component regulatory system</keyword>
<dbReference type="SMART" id="SM00850">
    <property type="entry name" value="LytTR"/>
    <property type="match status" value="1"/>
</dbReference>
<reference evidence="6 7" key="1">
    <citation type="submission" date="2022-02" db="EMBL/GenBank/DDBJ databases">
        <title>The genome sequence of Shewanella sp. 3B26.</title>
        <authorList>
            <person name="Du J."/>
        </authorList>
    </citation>
    <scope>NUCLEOTIDE SEQUENCE [LARGE SCALE GENOMIC DNA]</scope>
    <source>
        <strain evidence="6 7">3B26</strain>
    </source>
</reference>
<evidence type="ECO:0000259" key="4">
    <source>
        <dbReference type="PROSITE" id="PS50110"/>
    </source>
</evidence>
<evidence type="ECO:0000256" key="2">
    <source>
        <dbReference type="ARBA" id="ARBA00023125"/>
    </source>
</evidence>
<dbReference type="PROSITE" id="PS50110">
    <property type="entry name" value="RESPONSE_REGULATORY"/>
    <property type="match status" value="1"/>
</dbReference>
<dbReference type="InterPro" id="IPR039420">
    <property type="entry name" value="WalR-like"/>
</dbReference>
<dbReference type="InterPro" id="IPR007492">
    <property type="entry name" value="LytTR_DNA-bd_dom"/>
</dbReference>
<evidence type="ECO:0000256" key="1">
    <source>
        <dbReference type="ARBA" id="ARBA00023012"/>
    </source>
</evidence>
<protein>
    <submittedName>
        <fullName evidence="6">LytTR family DNA-binding domain-containing protein</fullName>
    </submittedName>
</protein>
<dbReference type="SUPFAM" id="SSF52172">
    <property type="entry name" value="CheY-like"/>
    <property type="match status" value="1"/>
</dbReference>
<dbReference type="SMART" id="SM00448">
    <property type="entry name" value="REC"/>
    <property type="match status" value="1"/>
</dbReference>
<dbReference type="EMBL" id="JAKUDL010000009">
    <property type="protein sequence ID" value="MCH4296320.1"/>
    <property type="molecule type" value="Genomic_DNA"/>
</dbReference>
<dbReference type="Pfam" id="PF04397">
    <property type="entry name" value="LytTR"/>
    <property type="match status" value="1"/>
</dbReference>
<feature type="domain" description="Response regulatory" evidence="4">
    <location>
        <begin position="6"/>
        <end position="117"/>
    </location>
</feature>
<feature type="domain" description="HTH LytTR-type" evidence="5">
    <location>
        <begin position="157"/>
        <end position="254"/>
    </location>
</feature>
<dbReference type="PANTHER" id="PTHR48111:SF17">
    <property type="entry name" value="TRANSCRIPTIONAL REGULATORY PROTEIN YPDB"/>
    <property type="match status" value="1"/>
</dbReference>
<dbReference type="GO" id="GO:0006355">
    <property type="term" value="P:regulation of DNA-templated transcription"/>
    <property type="evidence" value="ECO:0007669"/>
    <property type="project" value="TreeGrafter"/>
</dbReference>
<accession>A0AAJ1BK27</accession>